<evidence type="ECO:0000313" key="1">
    <source>
        <dbReference type="EMBL" id="CAI8023848.1"/>
    </source>
</evidence>
<evidence type="ECO:0000313" key="2">
    <source>
        <dbReference type="Proteomes" id="UP001174909"/>
    </source>
</evidence>
<keyword evidence="2" id="KW-1185">Reference proteome</keyword>
<feature type="non-terminal residue" evidence="1">
    <location>
        <position position="71"/>
    </location>
</feature>
<accession>A0AA35S5J1</accession>
<sequence length="71" mass="8176">SHYFRDIIIRIVIYIAKLSGFPYTKTCEVLLTLTQEHRCSVLKRHLRALFHNGGLVRYSTGQVEKRTGAQA</sequence>
<dbReference type="EMBL" id="CASHTH010002037">
    <property type="protein sequence ID" value="CAI8023848.1"/>
    <property type="molecule type" value="Genomic_DNA"/>
</dbReference>
<dbReference type="AlphaFoldDB" id="A0AA35S5J1"/>
<dbReference type="Proteomes" id="UP001174909">
    <property type="component" value="Unassembled WGS sequence"/>
</dbReference>
<comment type="caution">
    <text evidence="1">The sequence shown here is derived from an EMBL/GenBank/DDBJ whole genome shotgun (WGS) entry which is preliminary data.</text>
</comment>
<reference evidence="1" key="1">
    <citation type="submission" date="2023-03" db="EMBL/GenBank/DDBJ databases">
        <authorList>
            <person name="Steffen K."/>
            <person name="Cardenas P."/>
        </authorList>
    </citation>
    <scope>NUCLEOTIDE SEQUENCE</scope>
</reference>
<name>A0AA35S5J1_GEOBA</name>
<proteinExistence type="predicted"/>
<organism evidence="1 2">
    <name type="scientific">Geodia barretti</name>
    <name type="common">Barrett's horny sponge</name>
    <dbReference type="NCBI Taxonomy" id="519541"/>
    <lineage>
        <taxon>Eukaryota</taxon>
        <taxon>Metazoa</taxon>
        <taxon>Porifera</taxon>
        <taxon>Demospongiae</taxon>
        <taxon>Heteroscleromorpha</taxon>
        <taxon>Tetractinellida</taxon>
        <taxon>Astrophorina</taxon>
        <taxon>Geodiidae</taxon>
        <taxon>Geodia</taxon>
    </lineage>
</organism>
<protein>
    <submittedName>
        <fullName evidence="1">Uncharacterized protein</fullName>
    </submittedName>
</protein>
<gene>
    <name evidence="1" type="ORF">GBAR_LOCUS13919</name>
</gene>